<proteinExistence type="predicted"/>
<evidence type="ECO:0000313" key="2">
    <source>
        <dbReference type="Proteomes" id="UP001064027"/>
    </source>
</evidence>
<gene>
    <name evidence="1" type="ORF">N5C46_22135</name>
</gene>
<organism evidence="1 2">
    <name type="scientific">Rossellomorea vietnamensis</name>
    <dbReference type="NCBI Taxonomy" id="218284"/>
    <lineage>
        <taxon>Bacteria</taxon>
        <taxon>Bacillati</taxon>
        <taxon>Bacillota</taxon>
        <taxon>Bacilli</taxon>
        <taxon>Bacillales</taxon>
        <taxon>Bacillaceae</taxon>
        <taxon>Rossellomorea</taxon>
    </lineage>
</organism>
<sequence>MKTVVQLQSVSKVIKGKTIIDNLTFDVYEGEVFGFLGPNGAGKTTTIRMIVGLMNISKGDVLISGKSIKKDFEGAIKDVGAIVENPELYKFMSGYQNLKHFARMQKGITDDRMKEVIELVGLTDRIHDKVKTYSLGMRQRLGLAQCLLHKPKLLILDEPTNGLDPAGIREIRAYIRKLAQEEGMAVIVSSHLLSEMEMMCDRIGIIQSGKLVDVQQVRDFVEGSEQVYHFEINDVEKIKAVLNGFDPGIKFESQGSQVQVALTKEQVPDVIRALVESGVQIYSVMPVAKTLEDRFLEITNDKGEVIHA</sequence>
<dbReference type="Proteomes" id="UP001064027">
    <property type="component" value="Chromosome"/>
</dbReference>
<accession>A0ACD4CE20</accession>
<protein>
    <submittedName>
        <fullName evidence="1">ABC transporter ATP-binding protein</fullName>
    </submittedName>
</protein>
<dbReference type="EMBL" id="CP104558">
    <property type="protein sequence ID" value="UXH46866.1"/>
    <property type="molecule type" value="Genomic_DNA"/>
</dbReference>
<reference evidence="1" key="1">
    <citation type="submission" date="2022-09" db="EMBL/GenBank/DDBJ databases">
        <title>Complete genome sequence of Rossellomorea vietnamensis strain RL-WG62, a newly isolated PGPR with the potential for plant salinity stress alleviation.</title>
        <authorList>
            <person name="Ren L."/>
            <person name="Wang G."/>
            <person name="Hu H."/>
        </authorList>
    </citation>
    <scope>NUCLEOTIDE SEQUENCE</scope>
    <source>
        <strain evidence="1">RL-WG62</strain>
    </source>
</reference>
<keyword evidence="2" id="KW-1185">Reference proteome</keyword>
<evidence type="ECO:0000313" key="1">
    <source>
        <dbReference type="EMBL" id="UXH46866.1"/>
    </source>
</evidence>
<keyword evidence="1" id="KW-0547">Nucleotide-binding</keyword>
<keyword evidence="1" id="KW-0067">ATP-binding</keyword>
<name>A0ACD4CE20_9BACI</name>